<reference evidence="4" key="1">
    <citation type="journal article" date="2019" name="Int. J. Syst. Evol. Microbiol.">
        <title>The Global Catalogue of Microorganisms (GCM) 10K type strain sequencing project: providing services to taxonomists for standard genome sequencing and annotation.</title>
        <authorList>
            <consortium name="The Broad Institute Genomics Platform"/>
            <consortium name="The Broad Institute Genome Sequencing Center for Infectious Disease"/>
            <person name="Wu L."/>
            <person name="Ma J."/>
        </authorList>
    </citation>
    <scope>NUCLEOTIDE SEQUENCE [LARGE SCALE GENOMIC DNA]</scope>
    <source>
        <strain evidence="4">JCM 14283</strain>
    </source>
</reference>
<dbReference type="PANTHER" id="PTHR12697:SF5">
    <property type="entry name" value="DEOXYHYPUSINE HYDROXYLASE"/>
    <property type="match status" value="1"/>
</dbReference>
<proteinExistence type="predicted"/>
<feature type="transmembrane region" description="Helical" evidence="2">
    <location>
        <begin position="6"/>
        <end position="30"/>
    </location>
</feature>
<organism evidence="3 4">
    <name type="scientific">Terrabacter terrae</name>
    <dbReference type="NCBI Taxonomy" id="318434"/>
    <lineage>
        <taxon>Bacteria</taxon>
        <taxon>Bacillati</taxon>
        <taxon>Actinomycetota</taxon>
        <taxon>Actinomycetes</taxon>
        <taxon>Micrococcales</taxon>
        <taxon>Intrasporangiaceae</taxon>
        <taxon>Terrabacter</taxon>
    </lineage>
</organism>
<sequence length="353" mass="36918">MVVIGGALVVGATVAVLGACVLLVVLVVAVRARRQRRQRRDEMLLSPLRPPLITVAAGEDDDGTAVHTLRRAAGDSRTVLDRNIVGLLTKIRGVPAEQLVGVLEKHGAVHAAARELTSRSTVRRARAAQVLGLARAADTVPLLVRALDDEAVEVRNSAAYALGLIGDAAAAGPVLSAIGHPERGLPAATAAETLQSMGVGISEMLRAGLHDDHPRTRMVAAHLSGERSFTRCLPDLRHLLDHDADVTVRETCAAAIGRLGRVEDVEVLARHTGQDEPLSLRRACATALGELGDPAAVPALAGLLLDPDPRLAELAATALLNLGPRGREALVAHEDGPAVRSARLMASLQRASA</sequence>
<dbReference type="EMBL" id="BAAANB010000021">
    <property type="protein sequence ID" value="GAA2034950.1"/>
    <property type="molecule type" value="Genomic_DNA"/>
</dbReference>
<dbReference type="Gene3D" id="1.25.10.10">
    <property type="entry name" value="Leucine-rich Repeat Variant"/>
    <property type="match status" value="2"/>
</dbReference>
<evidence type="ECO:0008006" key="5">
    <source>
        <dbReference type="Google" id="ProtNLM"/>
    </source>
</evidence>
<dbReference type="SUPFAM" id="SSF48371">
    <property type="entry name" value="ARM repeat"/>
    <property type="match status" value="1"/>
</dbReference>
<evidence type="ECO:0000313" key="3">
    <source>
        <dbReference type="EMBL" id="GAA2034950.1"/>
    </source>
</evidence>
<dbReference type="InterPro" id="IPR016024">
    <property type="entry name" value="ARM-type_fold"/>
</dbReference>
<evidence type="ECO:0000313" key="4">
    <source>
        <dbReference type="Proteomes" id="UP001501285"/>
    </source>
</evidence>
<keyword evidence="2" id="KW-0812">Transmembrane</keyword>
<dbReference type="InterPro" id="IPR021133">
    <property type="entry name" value="HEAT_type_2"/>
</dbReference>
<comment type="function">
    <text evidence="1">Catalyzes the hydroxylation of the N(6)-(4-aminobutyl)-L-lysine intermediate produced by deoxyhypusine synthase/DHPS on a critical lysine of the eukaryotic translation initiation factor 5A/eIF-5A. This is the second step of the post-translational modification of that lysine into an unusual amino acid residue named hypusine. Hypusination is unique to mature eIF-5A factor and is essential for its function.</text>
</comment>
<comment type="caution">
    <text evidence="3">The sequence shown here is derived from an EMBL/GenBank/DDBJ whole genome shotgun (WGS) entry which is preliminary data.</text>
</comment>
<dbReference type="SMART" id="SM00567">
    <property type="entry name" value="EZ_HEAT"/>
    <property type="match status" value="5"/>
</dbReference>
<dbReference type="RefSeq" id="WP_343992182.1">
    <property type="nucleotide sequence ID" value="NZ_BAAANB010000021.1"/>
</dbReference>
<keyword evidence="2" id="KW-1133">Transmembrane helix</keyword>
<dbReference type="Proteomes" id="UP001501285">
    <property type="component" value="Unassembled WGS sequence"/>
</dbReference>
<evidence type="ECO:0000256" key="2">
    <source>
        <dbReference type="SAM" id="Phobius"/>
    </source>
</evidence>
<gene>
    <name evidence="3" type="ORF">GCM10009740_27130</name>
</gene>
<dbReference type="InterPro" id="IPR004155">
    <property type="entry name" value="PBS_lyase_HEAT"/>
</dbReference>
<dbReference type="Pfam" id="PF13646">
    <property type="entry name" value="HEAT_2"/>
    <property type="match status" value="2"/>
</dbReference>
<dbReference type="PANTHER" id="PTHR12697">
    <property type="entry name" value="PBS LYASE HEAT-LIKE PROTEIN"/>
    <property type="match status" value="1"/>
</dbReference>
<evidence type="ECO:0000256" key="1">
    <source>
        <dbReference type="ARBA" id="ARBA00045876"/>
    </source>
</evidence>
<keyword evidence="2" id="KW-0472">Membrane</keyword>
<protein>
    <recommendedName>
        <fullName evidence="5">HEAT repeat domain-containing protein</fullName>
    </recommendedName>
</protein>
<dbReference type="InterPro" id="IPR011989">
    <property type="entry name" value="ARM-like"/>
</dbReference>
<dbReference type="PROSITE" id="PS50077">
    <property type="entry name" value="HEAT_REPEAT"/>
    <property type="match status" value="1"/>
</dbReference>
<name>A0ABP5FVE2_9MICO</name>
<keyword evidence="4" id="KW-1185">Reference proteome</keyword>
<accession>A0ABP5FVE2</accession>